<sequence length="333" mass="36511">MKVILAIIVAIAAAWSIYWFVGSSAVERGISGWLQDRAEEGWMVNTSDVSTTGFPNRFDTTISDIELADPETGLAWEAPFFQILALSYNPHHIIAVWPDQQTIATPLERIDVTSANMRGSVVFDRASNLRLNRTTIEFESLGLMSSLDWKAALDQGQLAVRQTESDTNTYDIAFRASGLQLPNWLIEQLEKHGLTRSKANLMTVEATAAFNGPWDLSALEDARPQPTHIDLSLAQVKWDDLELRLAGTVDIADGIPEGQLSVQATNWREILEIAKTSGVIPNGVGDILERGLATLARMKGNPDTIDIPLEFKDGRTTLGGLIPLGPAPLIVLR</sequence>
<dbReference type="InterPro" id="IPR018666">
    <property type="entry name" value="DUF2125"/>
</dbReference>
<name>A0A5B8IVB4_9RHOB</name>
<keyword evidence="2" id="KW-1185">Reference proteome</keyword>
<dbReference type="AlphaFoldDB" id="A0A5B8IVB4"/>
<dbReference type="OrthoDB" id="7625707at2"/>
<dbReference type="KEGG" id="lit:FPZ52_01525"/>
<evidence type="ECO:0000313" key="2">
    <source>
        <dbReference type="Proteomes" id="UP000318483"/>
    </source>
</evidence>
<dbReference type="Proteomes" id="UP000318483">
    <property type="component" value="Chromosome"/>
</dbReference>
<dbReference type="Pfam" id="PF09898">
    <property type="entry name" value="DUF2125"/>
    <property type="match status" value="1"/>
</dbReference>
<protein>
    <submittedName>
        <fullName evidence="1">DUF2125 domain-containing protein</fullName>
    </submittedName>
</protein>
<gene>
    <name evidence="1" type="ORF">FPZ52_01525</name>
</gene>
<evidence type="ECO:0000313" key="1">
    <source>
        <dbReference type="EMBL" id="QDY68428.1"/>
    </source>
</evidence>
<dbReference type="EMBL" id="CP042261">
    <property type="protein sequence ID" value="QDY68428.1"/>
    <property type="molecule type" value="Genomic_DNA"/>
</dbReference>
<reference evidence="1 2" key="1">
    <citation type="submission" date="2019-07" db="EMBL/GenBank/DDBJ databases">
        <title>Litoreibacter alkalisoli sp. nov., isolated from saline-alkaline soil.</title>
        <authorList>
            <person name="Wang S."/>
            <person name="Xu L."/>
            <person name="Xing Y.-T."/>
            <person name="Sun J.-Q."/>
        </authorList>
    </citation>
    <scope>NUCLEOTIDE SEQUENCE [LARGE SCALE GENOMIC DNA]</scope>
    <source>
        <strain evidence="1 2">LN3S51</strain>
    </source>
</reference>
<proteinExistence type="predicted"/>
<dbReference type="RefSeq" id="WP_146363045.1">
    <property type="nucleotide sequence ID" value="NZ_CP042261.1"/>
</dbReference>
<organism evidence="1 2">
    <name type="scientific">Qingshengfaniella alkalisoli</name>
    <dbReference type="NCBI Taxonomy" id="2599296"/>
    <lineage>
        <taxon>Bacteria</taxon>
        <taxon>Pseudomonadati</taxon>
        <taxon>Pseudomonadota</taxon>
        <taxon>Alphaproteobacteria</taxon>
        <taxon>Rhodobacterales</taxon>
        <taxon>Paracoccaceae</taxon>
        <taxon>Qingshengfaniella</taxon>
    </lineage>
</organism>
<accession>A0A5B8IVB4</accession>